<dbReference type="SMART" id="SM00231">
    <property type="entry name" value="FA58C"/>
    <property type="match status" value="1"/>
</dbReference>
<protein>
    <recommendedName>
        <fullName evidence="3">F5/8 type C domain-containing protein</fullName>
    </recommendedName>
</protein>
<accession>A0A2H1E5N4</accession>
<organism evidence="4 5">
    <name type="scientific">Tenacibaculum maritimum NCIMB 2154</name>
    <dbReference type="NCBI Taxonomy" id="1349785"/>
    <lineage>
        <taxon>Bacteria</taxon>
        <taxon>Pseudomonadati</taxon>
        <taxon>Bacteroidota</taxon>
        <taxon>Flavobacteriia</taxon>
        <taxon>Flavobacteriales</taxon>
        <taxon>Flavobacteriaceae</taxon>
        <taxon>Tenacibaculum</taxon>
    </lineage>
</organism>
<dbReference type="Gene3D" id="2.60.120.260">
    <property type="entry name" value="Galactose-binding domain-like"/>
    <property type="match status" value="2"/>
</dbReference>
<keyword evidence="5" id="KW-1185">Reference proteome</keyword>
<feature type="domain" description="F5/8 type C" evidence="3">
    <location>
        <begin position="452"/>
        <end position="592"/>
    </location>
</feature>
<dbReference type="GeneID" id="47721759"/>
<dbReference type="PANTHER" id="PTHR45713:SF6">
    <property type="entry name" value="F5_8 TYPE C DOMAIN-CONTAINING PROTEIN"/>
    <property type="match status" value="1"/>
</dbReference>
<feature type="chain" id="PRO_5013843403" description="F5/8 type C domain-containing protein" evidence="2">
    <location>
        <begin position="19"/>
        <end position="694"/>
    </location>
</feature>
<feature type="domain" description="F5/8 type C" evidence="3">
    <location>
        <begin position="310"/>
        <end position="451"/>
    </location>
</feature>
<dbReference type="AlphaFoldDB" id="A0A2H1E5N4"/>
<evidence type="ECO:0000259" key="3">
    <source>
        <dbReference type="PROSITE" id="PS50022"/>
    </source>
</evidence>
<dbReference type="Proteomes" id="UP000231564">
    <property type="component" value="Chromosome MARIT"/>
</dbReference>
<dbReference type="OrthoDB" id="9801455at2"/>
<dbReference type="InterPro" id="IPR008979">
    <property type="entry name" value="Galactose-bd-like_sf"/>
</dbReference>
<dbReference type="PANTHER" id="PTHR45713">
    <property type="entry name" value="FTP DOMAIN-CONTAINING PROTEIN"/>
    <property type="match status" value="1"/>
</dbReference>
<dbReference type="RefSeq" id="WP_084339844.1">
    <property type="nucleotide sequence ID" value="NZ_BAUG01000005.1"/>
</dbReference>
<evidence type="ECO:0000256" key="1">
    <source>
        <dbReference type="ARBA" id="ARBA00022729"/>
    </source>
</evidence>
<dbReference type="InterPro" id="IPR024078">
    <property type="entry name" value="LmbE-like_dom_sf"/>
</dbReference>
<dbReference type="Pfam" id="PF18962">
    <property type="entry name" value="Por_Secre_tail"/>
    <property type="match status" value="1"/>
</dbReference>
<gene>
    <name evidence="4" type="ORF">MARIT_0153</name>
</gene>
<dbReference type="STRING" id="1349785.GCA_000509405_02498"/>
<dbReference type="InterPro" id="IPR026444">
    <property type="entry name" value="Secre_tail"/>
</dbReference>
<dbReference type="Pfam" id="PF22633">
    <property type="entry name" value="F5_F8_type_C_2"/>
    <property type="match status" value="1"/>
</dbReference>
<dbReference type="InterPro" id="IPR051941">
    <property type="entry name" value="BG_Antigen-Binding_Lectin"/>
</dbReference>
<sequence>MMNKILFFLLLAASNIYAQTSNFFVHAHQDDAVYFSGVKMFNTLRNLEKTTFIVISASDQGAHDGPLSGWYDTKEYPNPFPFYEARDNGLKKAIQYCVTDKALPKKYSAETTTVTINGKKVRKWEYGTTVTAYFLDLPNGQCCNFGMGGYLANSNENLEQLLKGQIPSITNVTGTTTYNGWNEVIATINGIFRTERGRENKVYTTDVDLKVNPDDHTDHYMSGVLALEAMKDIDGFSPFLHVDYNLTALTPNLSPIDIVYKSSTFGAMINGIADRGYNSNRHFSFLHWFTAEYIRQSSATKELSNLDPLLKGPNSPDGNIAFRKPSRASHIENGRASSQANDGRKDLNNYWAASSYPQSWQVDLGDLYEVNKIVLTTYYDGKRYYQYDIEGSIDGVNWKKIVDYSKNTRIATEAGDTFDISNEEARYLKVNMKHNTANTSVHIIEFEAYGDVVSEDYGDNIALNKPSRASDVENGRASSLANDGRKDLNNYWAAASYPEWWQVDLGGLYDVNRIIVTTYYDQNRYYQYDIESSLDGVNWKSIVDFSRNTNLATSAGNIFSIGNERARYLRVNMKHNTANTSVHIIEFEAYGTEVTVSKSLRSDRIFEENALKLYANPSENGFFDIDLSSAIGEAVNFVIADINGNQVTYGSFDVNHGNIERIDLSAYEDGMYILNIKIGAGRELKNEKLILKRK</sequence>
<proteinExistence type="predicted"/>
<dbReference type="InterPro" id="IPR000421">
    <property type="entry name" value="FA58C"/>
</dbReference>
<dbReference type="EMBL" id="LT634361">
    <property type="protein sequence ID" value="SFZ80066.1"/>
    <property type="molecule type" value="Genomic_DNA"/>
</dbReference>
<dbReference type="KEGG" id="tmar:MARIT_0153"/>
<dbReference type="Pfam" id="PF00754">
    <property type="entry name" value="F5_F8_type_C"/>
    <property type="match status" value="1"/>
</dbReference>
<dbReference type="NCBIfam" id="TIGR04183">
    <property type="entry name" value="Por_Secre_tail"/>
    <property type="match status" value="1"/>
</dbReference>
<keyword evidence="1 2" id="KW-0732">Signal</keyword>
<name>A0A2H1E5N4_9FLAO</name>
<dbReference type="Gene3D" id="3.40.50.10320">
    <property type="entry name" value="LmbE-like"/>
    <property type="match status" value="1"/>
</dbReference>
<evidence type="ECO:0000256" key="2">
    <source>
        <dbReference type="SAM" id="SignalP"/>
    </source>
</evidence>
<dbReference type="PROSITE" id="PS50022">
    <property type="entry name" value="FA58C_3"/>
    <property type="match status" value="2"/>
</dbReference>
<evidence type="ECO:0000313" key="4">
    <source>
        <dbReference type="EMBL" id="SFZ80066.1"/>
    </source>
</evidence>
<feature type="signal peptide" evidence="2">
    <location>
        <begin position="1"/>
        <end position="18"/>
    </location>
</feature>
<evidence type="ECO:0000313" key="5">
    <source>
        <dbReference type="Proteomes" id="UP000231564"/>
    </source>
</evidence>
<reference evidence="4 5" key="1">
    <citation type="submission" date="2016-11" db="EMBL/GenBank/DDBJ databases">
        <authorList>
            <person name="Jaros S."/>
            <person name="Januszkiewicz K."/>
            <person name="Wedrychowicz H."/>
        </authorList>
    </citation>
    <scope>NUCLEOTIDE SEQUENCE [LARGE SCALE GENOMIC DNA]</scope>
    <source>
        <strain evidence="4">NCIMB 2154T</strain>
    </source>
</reference>
<dbReference type="SUPFAM" id="SSF49785">
    <property type="entry name" value="Galactose-binding domain-like"/>
    <property type="match status" value="2"/>
</dbReference>